<dbReference type="InterPro" id="IPR051917">
    <property type="entry name" value="Transposase-Integrase"/>
</dbReference>
<dbReference type="GO" id="GO:0015074">
    <property type="term" value="P:DNA integration"/>
    <property type="evidence" value="ECO:0007669"/>
    <property type="project" value="InterPro"/>
</dbReference>
<dbReference type="PANTHER" id="PTHR10948">
    <property type="entry name" value="TRANSPOSASE"/>
    <property type="match status" value="1"/>
</dbReference>
<dbReference type="NCBIfam" id="NF033563">
    <property type="entry name" value="transpos_IS30"/>
    <property type="match status" value="1"/>
</dbReference>
<evidence type="ECO:0000313" key="3">
    <source>
        <dbReference type="Proteomes" id="UP000095594"/>
    </source>
</evidence>
<evidence type="ECO:0000313" key="2">
    <source>
        <dbReference type="EMBL" id="CUO43195.1"/>
    </source>
</evidence>
<accession>A0A174F4U0</accession>
<reference evidence="2 3" key="1">
    <citation type="submission" date="2015-09" db="EMBL/GenBank/DDBJ databases">
        <authorList>
            <consortium name="Pathogen Informatics"/>
        </authorList>
    </citation>
    <scope>NUCLEOTIDE SEQUENCE [LARGE SCALE GENOMIC DNA]</scope>
    <source>
        <strain evidence="2 3">2789STDY5834856</strain>
    </source>
</reference>
<dbReference type="EMBL" id="CYZX01000009">
    <property type="protein sequence ID" value="CUO43195.1"/>
    <property type="molecule type" value="Genomic_DNA"/>
</dbReference>
<dbReference type="InterPro" id="IPR012337">
    <property type="entry name" value="RNaseH-like_sf"/>
</dbReference>
<organism evidence="2 3">
    <name type="scientific">Clostridium disporicum</name>
    <dbReference type="NCBI Taxonomy" id="84024"/>
    <lineage>
        <taxon>Bacteria</taxon>
        <taxon>Bacillati</taxon>
        <taxon>Bacillota</taxon>
        <taxon>Clostridia</taxon>
        <taxon>Eubacteriales</taxon>
        <taxon>Clostridiaceae</taxon>
        <taxon>Clostridium</taxon>
    </lineage>
</organism>
<dbReference type="InterPro" id="IPR053392">
    <property type="entry name" value="Transposase_IS30-like"/>
</dbReference>
<proteinExistence type="predicted"/>
<dbReference type="SUPFAM" id="SSF53098">
    <property type="entry name" value="Ribonuclease H-like"/>
    <property type="match status" value="1"/>
</dbReference>
<sequence length="109" mass="12768">MSYKHITINEHCIIALGQFSNSNLKSLTVDRSKEFARYLELENKFNLHVYFADAYSSWQRGTNKNTNGLIRDFFSKKFDFSTVNQTHVDIVEDILNDRPRKCLGYKTPI</sequence>
<dbReference type="InterPro" id="IPR001584">
    <property type="entry name" value="Integrase_cat-core"/>
</dbReference>
<dbReference type="AlphaFoldDB" id="A0A174F4U0"/>
<evidence type="ECO:0000259" key="1">
    <source>
        <dbReference type="PROSITE" id="PS50994"/>
    </source>
</evidence>
<feature type="domain" description="Integrase catalytic" evidence="1">
    <location>
        <begin position="1"/>
        <end position="109"/>
    </location>
</feature>
<dbReference type="Gene3D" id="3.30.420.10">
    <property type="entry name" value="Ribonuclease H-like superfamily/Ribonuclease H"/>
    <property type="match status" value="1"/>
</dbReference>
<dbReference type="GO" id="GO:0005829">
    <property type="term" value="C:cytosol"/>
    <property type="evidence" value="ECO:0007669"/>
    <property type="project" value="TreeGrafter"/>
</dbReference>
<dbReference type="Proteomes" id="UP000095594">
    <property type="component" value="Unassembled WGS sequence"/>
</dbReference>
<gene>
    <name evidence="2" type="ORF">ERS852471_01552</name>
</gene>
<dbReference type="InterPro" id="IPR036397">
    <property type="entry name" value="RNaseH_sf"/>
</dbReference>
<dbReference type="GO" id="GO:0032196">
    <property type="term" value="P:transposition"/>
    <property type="evidence" value="ECO:0007669"/>
    <property type="project" value="TreeGrafter"/>
</dbReference>
<dbReference type="PROSITE" id="PS50994">
    <property type="entry name" value="INTEGRASE"/>
    <property type="match status" value="1"/>
</dbReference>
<dbReference type="RefSeq" id="WP_055265334.1">
    <property type="nucleotide sequence ID" value="NZ_CABIXQ010000009.1"/>
</dbReference>
<protein>
    <submittedName>
        <fullName evidence="2">Transposase, IS30 family</fullName>
    </submittedName>
</protein>
<name>A0A174F4U0_9CLOT</name>
<dbReference type="GO" id="GO:0004803">
    <property type="term" value="F:transposase activity"/>
    <property type="evidence" value="ECO:0007669"/>
    <property type="project" value="TreeGrafter"/>
</dbReference>
<dbReference type="GO" id="GO:0003676">
    <property type="term" value="F:nucleic acid binding"/>
    <property type="evidence" value="ECO:0007669"/>
    <property type="project" value="InterPro"/>
</dbReference>
<dbReference type="OrthoDB" id="9776104at2"/>
<dbReference type="PANTHER" id="PTHR10948:SF23">
    <property type="entry name" value="TRANSPOSASE INSI FOR INSERTION SEQUENCE ELEMENT IS30A-RELATED"/>
    <property type="match status" value="1"/>
</dbReference>